<comment type="caution">
    <text evidence="2">The sequence shown here is derived from an EMBL/GenBank/DDBJ whole genome shotgun (WGS) entry which is preliminary data.</text>
</comment>
<dbReference type="OrthoDB" id="72027at2"/>
<evidence type="ECO:0000313" key="3">
    <source>
        <dbReference type="Proteomes" id="UP000249016"/>
    </source>
</evidence>
<dbReference type="EMBL" id="QLII01000002">
    <property type="protein sequence ID" value="RAI73125.1"/>
    <property type="molecule type" value="Genomic_DNA"/>
</dbReference>
<dbReference type="Proteomes" id="UP000249016">
    <property type="component" value="Unassembled WGS sequence"/>
</dbReference>
<proteinExistence type="predicted"/>
<name>A0A327NDU6_9BACT</name>
<keyword evidence="3" id="KW-1185">Reference proteome</keyword>
<accession>A0A327NDU6</accession>
<dbReference type="InterPro" id="IPR014710">
    <property type="entry name" value="RmlC-like_jellyroll"/>
</dbReference>
<feature type="transmembrane region" description="Helical" evidence="1">
    <location>
        <begin position="153"/>
        <end position="173"/>
    </location>
</feature>
<organism evidence="2 3">
    <name type="scientific">Spirosoma telluris</name>
    <dbReference type="NCBI Taxonomy" id="2183553"/>
    <lineage>
        <taxon>Bacteria</taxon>
        <taxon>Pseudomonadati</taxon>
        <taxon>Bacteroidota</taxon>
        <taxon>Cytophagia</taxon>
        <taxon>Cytophagales</taxon>
        <taxon>Cytophagaceae</taxon>
        <taxon>Spirosoma</taxon>
    </lineage>
</organism>
<keyword evidence="1" id="KW-1133">Transmembrane helix</keyword>
<dbReference type="Gene3D" id="2.60.120.10">
    <property type="entry name" value="Jelly Rolls"/>
    <property type="match status" value="1"/>
</dbReference>
<dbReference type="RefSeq" id="WP_111350883.1">
    <property type="nucleotide sequence ID" value="NZ_QLII01000002.1"/>
</dbReference>
<sequence length="183" mass="20663">MAYRNKIIRNAKTGQEIMFLHTAQNTDGQFLGMYATFQPQPKPTVLYCLPQQTVDFDVLSGELTILLKGKYKHLISGQAITIAANQPHALWNGSTQQTTINCRVRPALNTEYLLETVIGIASTEADNRKGISRMLQIALTANSFSNVFRLSNFPFIFQKVVFFFLTPIAYLAGFKPVYKEYID</sequence>
<evidence type="ECO:0000256" key="1">
    <source>
        <dbReference type="SAM" id="Phobius"/>
    </source>
</evidence>
<keyword evidence="1" id="KW-0812">Transmembrane</keyword>
<dbReference type="AlphaFoldDB" id="A0A327NDU6"/>
<gene>
    <name evidence="2" type="ORF">HMF3257_37675</name>
</gene>
<reference evidence="2 3" key="1">
    <citation type="submission" date="2018-06" db="EMBL/GenBank/DDBJ databases">
        <title>Spirosoma sp. HMF3257 Genome sequencing and assembly.</title>
        <authorList>
            <person name="Kang H."/>
            <person name="Cha I."/>
            <person name="Kim H."/>
            <person name="Kang J."/>
            <person name="Joh K."/>
        </authorList>
    </citation>
    <scope>NUCLEOTIDE SEQUENCE [LARGE SCALE GENOMIC DNA]</scope>
    <source>
        <strain evidence="2 3">HMF3257</strain>
    </source>
</reference>
<evidence type="ECO:0000313" key="2">
    <source>
        <dbReference type="EMBL" id="RAI73125.1"/>
    </source>
</evidence>
<keyword evidence="1" id="KW-0472">Membrane</keyword>
<dbReference type="SUPFAM" id="SSF51182">
    <property type="entry name" value="RmlC-like cupins"/>
    <property type="match status" value="1"/>
</dbReference>
<protein>
    <submittedName>
        <fullName evidence="2">Cupin domain-containing protein</fullName>
    </submittedName>
</protein>
<dbReference type="InterPro" id="IPR011051">
    <property type="entry name" value="RmlC_Cupin_sf"/>
</dbReference>